<feature type="domain" description="PpiC" evidence="8">
    <location>
        <begin position="128"/>
        <end position="219"/>
    </location>
</feature>
<protein>
    <recommendedName>
        <fullName evidence="3">peptidylprolyl isomerase</fullName>
        <ecNumber evidence="3">5.2.1.8</ecNumber>
    </recommendedName>
</protein>
<dbReference type="Gene3D" id="3.10.50.40">
    <property type="match status" value="1"/>
</dbReference>
<feature type="chain" id="PRO_5038849522" description="peptidylprolyl isomerase" evidence="7">
    <location>
        <begin position="23"/>
        <end position="258"/>
    </location>
</feature>
<evidence type="ECO:0000256" key="3">
    <source>
        <dbReference type="ARBA" id="ARBA00013194"/>
    </source>
</evidence>
<dbReference type="SUPFAM" id="SSF109998">
    <property type="entry name" value="Triger factor/SurA peptide-binding domain-like"/>
    <property type="match status" value="1"/>
</dbReference>
<dbReference type="EC" id="5.2.1.8" evidence="3"/>
<reference evidence="9" key="1">
    <citation type="journal article" date="2022" name="Front. Microbiol.">
        <title>New perspectives on an old grouping: The genomic and phenotypic variability of Oxalobacter formigenes and the implications for calcium oxalate stone prevention.</title>
        <authorList>
            <person name="Chmiel J.A."/>
            <person name="Carr C."/>
            <person name="Stuivenberg G.A."/>
            <person name="Venema R."/>
            <person name="Chanyi R.M."/>
            <person name="Al K.F."/>
            <person name="Giguere D."/>
            <person name="Say H."/>
            <person name="Akouris P.P."/>
            <person name="Dominguez Romero S.A."/>
            <person name="Kwong A."/>
            <person name="Tai V."/>
            <person name="Koval S.F."/>
            <person name="Razvi H."/>
            <person name="Bjazevic J."/>
            <person name="Burton J.P."/>
        </authorList>
    </citation>
    <scope>NUCLEOTIDE SEQUENCE</scope>
    <source>
        <strain evidence="9">OxK</strain>
    </source>
</reference>
<evidence type="ECO:0000259" key="8">
    <source>
        <dbReference type="PROSITE" id="PS50198"/>
    </source>
</evidence>
<dbReference type="RefSeq" id="WP_269315997.1">
    <property type="nucleotide sequence ID" value="NZ_CP098251.1"/>
</dbReference>
<sequence length="258" mass="28878">MIKKALVLSAISLSLVSTTAFAQNLAVVNGKPIPASHSDALIKELVSHGEKDTPQLRQGVKNELILREVLVQEAEKQNAVSRDEINKQLEIARRSILINALRTSYLKKNPVSDKEIKAEYDRYTKQNAKQYHAKHILVKDEADAQNIISQLNKGVNFEKLAKEKSVDQGSAARGGDLGWAAPANYIKPFSDAMTALNKGQVTKTPVKSPFGYHIIKLVDTRKPTLPSLDQVKPKIRTMLEEKKWQEYELNLMKQAKVE</sequence>
<evidence type="ECO:0000256" key="5">
    <source>
        <dbReference type="ARBA" id="ARBA00023235"/>
    </source>
</evidence>
<dbReference type="GO" id="GO:0003755">
    <property type="term" value="F:peptidyl-prolyl cis-trans isomerase activity"/>
    <property type="evidence" value="ECO:0007669"/>
    <property type="project" value="UniProtKB-KW"/>
</dbReference>
<organism evidence="9">
    <name type="scientific">Oxalobacter aliiformigenes</name>
    <dbReference type="NCBI Taxonomy" id="2946593"/>
    <lineage>
        <taxon>Bacteria</taxon>
        <taxon>Pseudomonadati</taxon>
        <taxon>Pseudomonadota</taxon>
        <taxon>Betaproteobacteria</taxon>
        <taxon>Burkholderiales</taxon>
        <taxon>Oxalobacteraceae</taxon>
        <taxon>Oxalobacter</taxon>
    </lineage>
</organism>
<dbReference type="InterPro" id="IPR027304">
    <property type="entry name" value="Trigger_fact/SurA_dom_sf"/>
</dbReference>
<dbReference type="InterPro" id="IPR046357">
    <property type="entry name" value="PPIase_dom_sf"/>
</dbReference>
<feature type="signal peptide" evidence="7">
    <location>
        <begin position="1"/>
        <end position="22"/>
    </location>
</feature>
<comment type="catalytic activity">
    <reaction evidence="1">
        <text>[protein]-peptidylproline (omega=180) = [protein]-peptidylproline (omega=0)</text>
        <dbReference type="Rhea" id="RHEA:16237"/>
        <dbReference type="Rhea" id="RHEA-COMP:10747"/>
        <dbReference type="Rhea" id="RHEA-COMP:10748"/>
        <dbReference type="ChEBI" id="CHEBI:83833"/>
        <dbReference type="ChEBI" id="CHEBI:83834"/>
        <dbReference type="EC" id="5.2.1.8"/>
    </reaction>
</comment>
<dbReference type="AlphaFoldDB" id="A0A9E9LEN9"/>
<dbReference type="SUPFAM" id="SSF54534">
    <property type="entry name" value="FKBP-like"/>
    <property type="match status" value="1"/>
</dbReference>
<dbReference type="InterPro" id="IPR050245">
    <property type="entry name" value="PrsA_foldase"/>
</dbReference>
<evidence type="ECO:0000256" key="2">
    <source>
        <dbReference type="ARBA" id="ARBA00007656"/>
    </source>
</evidence>
<dbReference type="InterPro" id="IPR023058">
    <property type="entry name" value="PPIase_PpiC_CS"/>
</dbReference>
<dbReference type="PANTHER" id="PTHR47245:SF2">
    <property type="entry name" value="PEPTIDYL-PROLYL CIS-TRANS ISOMERASE HP_0175-RELATED"/>
    <property type="match status" value="1"/>
</dbReference>
<keyword evidence="5 6" id="KW-0413">Isomerase</keyword>
<keyword evidence="7" id="KW-0732">Signal</keyword>
<evidence type="ECO:0000256" key="6">
    <source>
        <dbReference type="PROSITE-ProRule" id="PRU00278"/>
    </source>
</evidence>
<dbReference type="EMBL" id="CP098251">
    <property type="protein sequence ID" value="WAV91309.1"/>
    <property type="molecule type" value="Genomic_DNA"/>
</dbReference>
<evidence type="ECO:0000256" key="1">
    <source>
        <dbReference type="ARBA" id="ARBA00000971"/>
    </source>
</evidence>
<gene>
    <name evidence="9" type="ORF">NB646_00635</name>
</gene>
<dbReference type="InterPro" id="IPR000297">
    <property type="entry name" value="PPIase_PpiC"/>
</dbReference>
<dbReference type="PROSITE" id="PS50198">
    <property type="entry name" value="PPIC_PPIASE_2"/>
    <property type="match status" value="1"/>
</dbReference>
<dbReference type="PANTHER" id="PTHR47245">
    <property type="entry name" value="PEPTIDYLPROLYL ISOMERASE"/>
    <property type="match status" value="1"/>
</dbReference>
<comment type="similarity">
    <text evidence="2">Belongs to the PpiC/parvulin rotamase family.</text>
</comment>
<evidence type="ECO:0000256" key="4">
    <source>
        <dbReference type="ARBA" id="ARBA00023110"/>
    </source>
</evidence>
<evidence type="ECO:0000256" key="7">
    <source>
        <dbReference type="SAM" id="SignalP"/>
    </source>
</evidence>
<dbReference type="Pfam" id="PF13616">
    <property type="entry name" value="Rotamase_3"/>
    <property type="match status" value="1"/>
</dbReference>
<proteinExistence type="inferred from homology"/>
<evidence type="ECO:0000313" key="9">
    <source>
        <dbReference type="EMBL" id="WAV91309.1"/>
    </source>
</evidence>
<dbReference type="Proteomes" id="UP001164819">
    <property type="component" value="Chromosome"/>
</dbReference>
<accession>A0A9E9LEN9</accession>
<keyword evidence="4 6" id="KW-0697">Rotamase</keyword>
<dbReference type="PROSITE" id="PS01096">
    <property type="entry name" value="PPIC_PPIASE_1"/>
    <property type="match status" value="1"/>
</dbReference>
<name>A0A9E9LEN9_9BURK</name>